<keyword evidence="4" id="KW-0433">Leucine-rich repeat</keyword>
<dbReference type="SUPFAM" id="SSF52058">
    <property type="entry name" value="L domain-like"/>
    <property type="match status" value="2"/>
</dbReference>
<dbReference type="FunFam" id="3.80.10.10:FF:000400">
    <property type="entry name" value="Nuclear pore complex protein NUP107"/>
    <property type="match status" value="1"/>
</dbReference>
<dbReference type="InterPro" id="IPR025875">
    <property type="entry name" value="Leu-rich_rpt_4"/>
</dbReference>
<dbReference type="Gene3D" id="3.80.10.10">
    <property type="entry name" value="Ribonuclease Inhibitor"/>
    <property type="match status" value="5"/>
</dbReference>
<proteinExistence type="inferred from homology"/>
<evidence type="ECO:0000256" key="9">
    <source>
        <dbReference type="ARBA" id="ARBA00023136"/>
    </source>
</evidence>
<evidence type="ECO:0000313" key="16">
    <source>
        <dbReference type="Proteomes" id="UP000323506"/>
    </source>
</evidence>
<feature type="domain" description="Disease resistance R13L4/SHOC-2-like LRR" evidence="14">
    <location>
        <begin position="307"/>
        <end position="404"/>
    </location>
</feature>
<dbReference type="GO" id="GO:0005886">
    <property type="term" value="C:plasma membrane"/>
    <property type="evidence" value="ECO:0007669"/>
    <property type="project" value="UniProtKB-SubCell"/>
</dbReference>
<gene>
    <name evidence="15" type="ORF">ES288_D01G061100v1</name>
</gene>
<dbReference type="SMART" id="SM00369">
    <property type="entry name" value="LRR_TYP"/>
    <property type="match status" value="12"/>
</dbReference>
<evidence type="ECO:0000256" key="7">
    <source>
        <dbReference type="ARBA" id="ARBA00022737"/>
    </source>
</evidence>
<keyword evidence="8 12" id="KW-1133">Transmembrane helix</keyword>
<feature type="transmembrane region" description="Helical" evidence="12">
    <location>
        <begin position="867"/>
        <end position="891"/>
    </location>
</feature>
<evidence type="ECO:0000259" key="14">
    <source>
        <dbReference type="Pfam" id="PF23598"/>
    </source>
</evidence>
<dbReference type="InterPro" id="IPR001611">
    <property type="entry name" value="Leu-rich_rpt"/>
</dbReference>
<feature type="domain" description="Leucine-rich repeat-containing N-terminal plant-type" evidence="13">
    <location>
        <begin position="137"/>
        <end position="175"/>
    </location>
</feature>
<keyword evidence="16" id="KW-1185">Reference proteome</keyword>
<keyword evidence="10" id="KW-0675">Receptor</keyword>
<dbReference type="SMART" id="SM00365">
    <property type="entry name" value="LRR_SD22"/>
    <property type="match status" value="4"/>
</dbReference>
<protein>
    <submittedName>
        <fullName evidence="15">Uncharacterized protein</fullName>
    </submittedName>
</protein>
<dbReference type="Pfam" id="PF00560">
    <property type="entry name" value="LRR_1"/>
    <property type="match status" value="6"/>
</dbReference>
<name>A0A5D2DM34_GOSDA</name>
<dbReference type="InterPro" id="IPR052941">
    <property type="entry name" value="StomDev_PlantInt_Reg"/>
</dbReference>
<evidence type="ECO:0000256" key="11">
    <source>
        <dbReference type="ARBA" id="ARBA00023180"/>
    </source>
</evidence>
<dbReference type="EMBL" id="CM017701">
    <property type="protein sequence ID" value="TYG82111.1"/>
    <property type="molecule type" value="Genomic_DNA"/>
</dbReference>
<keyword evidence="11" id="KW-0325">Glycoprotein</keyword>
<evidence type="ECO:0000313" key="15">
    <source>
        <dbReference type="EMBL" id="TYG82111.1"/>
    </source>
</evidence>
<evidence type="ECO:0000256" key="1">
    <source>
        <dbReference type="ARBA" id="ARBA00004251"/>
    </source>
</evidence>
<evidence type="ECO:0000256" key="10">
    <source>
        <dbReference type="ARBA" id="ARBA00023170"/>
    </source>
</evidence>
<accession>A0A5D2DM34</accession>
<evidence type="ECO:0000256" key="6">
    <source>
        <dbReference type="ARBA" id="ARBA00022729"/>
    </source>
</evidence>
<organism evidence="15 16">
    <name type="scientific">Gossypium darwinii</name>
    <name type="common">Darwin's cotton</name>
    <name type="synonym">Gossypium barbadense var. darwinii</name>
    <dbReference type="NCBI Taxonomy" id="34276"/>
    <lineage>
        <taxon>Eukaryota</taxon>
        <taxon>Viridiplantae</taxon>
        <taxon>Streptophyta</taxon>
        <taxon>Embryophyta</taxon>
        <taxon>Tracheophyta</taxon>
        <taxon>Spermatophyta</taxon>
        <taxon>Magnoliopsida</taxon>
        <taxon>eudicotyledons</taxon>
        <taxon>Gunneridae</taxon>
        <taxon>Pentapetalae</taxon>
        <taxon>rosids</taxon>
        <taxon>malvids</taxon>
        <taxon>Malvales</taxon>
        <taxon>Malvaceae</taxon>
        <taxon>Malvoideae</taxon>
        <taxon>Gossypium</taxon>
    </lineage>
</organism>
<comment type="subcellular location">
    <subcellularLocation>
        <location evidence="1">Cell membrane</location>
        <topology evidence="1">Single-pass type I membrane protein</topology>
    </subcellularLocation>
</comment>
<evidence type="ECO:0000259" key="13">
    <source>
        <dbReference type="Pfam" id="PF08263"/>
    </source>
</evidence>
<dbReference type="Pfam" id="PF23598">
    <property type="entry name" value="LRR_14"/>
    <property type="match status" value="1"/>
</dbReference>
<dbReference type="Pfam" id="PF08263">
    <property type="entry name" value="LRRNT_2"/>
    <property type="match status" value="1"/>
</dbReference>
<evidence type="ECO:0000256" key="5">
    <source>
        <dbReference type="ARBA" id="ARBA00022692"/>
    </source>
</evidence>
<reference evidence="15 16" key="1">
    <citation type="submission" date="2019-06" db="EMBL/GenBank/DDBJ databases">
        <title>WGS assembly of Gossypium darwinii.</title>
        <authorList>
            <person name="Chen Z.J."/>
            <person name="Sreedasyam A."/>
            <person name="Ando A."/>
            <person name="Song Q."/>
            <person name="De L."/>
            <person name="Hulse-Kemp A."/>
            <person name="Ding M."/>
            <person name="Ye W."/>
            <person name="Kirkbride R."/>
            <person name="Jenkins J."/>
            <person name="Plott C."/>
            <person name="Lovell J."/>
            <person name="Lin Y.-M."/>
            <person name="Vaughn R."/>
            <person name="Liu B."/>
            <person name="Li W."/>
            <person name="Simpson S."/>
            <person name="Scheffler B."/>
            <person name="Saski C."/>
            <person name="Grover C."/>
            <person name="Hu G."/>
            <person name="Conover J."/>
            <person name="Carlson J."/>
            <person name="Shu S."/>
            <person name="Boston L."/>
            <person name="Williams M."/>
            <person name="Peterson D."/>
            <person name="Mcgee K."/>
            <person name="Jones D."/>
            <person name="Wendel J."/>
            <person name="Stelly D."/>
            <person name="Grimwood J."/>
            <person name="Schmutz J."/>
        </authorList>
    </citation>
    <scope>NUCLEOTIDE SEQUENCE [LARGE SCALE GENOMIC DNA]</scope>
    <source>
        <strain evidence="15">1808015.09</strain>
    </source>
</reference>
<dbReference type="Proteomes" id="UP000323506">
    <property type="component" value="Chromosome D01"/>
</dbReference>
<dbReference type="InterPro" id="IPR055414">
    <property type="entry name" value="LRR_R13L4/SHOC2-like"/>
</dbReference>
<dbReference type="PANTHER" id="PTHR48004">
    <property type="entry name" value="OS01G0149700 PROTEIN"/>
    <property type="match status" value="1"/>
</dbReference>
<evidence type="ECO:0000256" key="2">
    <source>
        <dbReference type="ARBA" id="ARBA00009592"/>
    </source>
</evidence>
<keyword evidence="5 12" id="KW-0812">Transmembrane</keyword>
<keyword evidence="6" id="KW-0732">Signal</keyword>
<dbReference type="InterPro" id="IPR013210">
    <property type="entry name" value="LRR_N_plant-typ"/>
</dbReference>
<evidence type="ECO:0000256" key="3">
    <source>
        <dbReference type="ARBA" id="ARBA00022475"/>
    </source>
</evidence>
<comment type="similarity">
    <text evidence="2">Belongs to the RLP family.</text>
</comment>
<sequence length="920" mass="102911">MQKPKKEHYEAALRIVRYLKKNPGQVGNKVLRPNHAIIARLSKLWGLFYAFMYNDPILLCFYNILQSFIFLHANTIKTLECTHSSPSSIIQRFPSDHKIPLPQNFMGNARFILALTVAVLLLNFVVSFSTKITTNISTDQSALLALKAHVIDRQNLLTTNWSSAFNICKWIGVTCGSRHRRVIALDLSNMSLSGIVPPHIGNLSSLTWLNMRNNNFHGSLPVQLVNLHRLKYIRLSFNSFFGEIPPWFGSFPRLQYLSLSYNNFIGEIPLDMFQGLPRLQVLYLAVNRLSGKIPIGLFECKELQDIDLADTSLEGILPKEIGNLTMLNTLHLHNNMIEGIPEQIGDLLNLETLGLSSNQLKGHLPSSIGNLTCLRILKLYNNSLTGIIPHQIGNLVNLEIFNIHSNMLKGHLPSFNNLTRLRTLRLFNNSLTGDIPITLGNLRDLQVLDISDNDLSGTLSSSKISFLSSLANCTDLSFLSLGRNPSISGYLPSSMGNDLLVSLQYFYAWSCNISGNIPGEIGNLTDLVVLDLSDNNLVGSIPTTLTRLKHIQWLDLSSNFLSGPLQIEIGNWNVVEYVDFSGNHFSGAIPDKVCDRNNDLRYLAFSGNLLAGILPRSLINCGELVVFNVVDNKLSDTFPHWLGMLPKLRVLILRSNRFHGSIQSSIPTSFFSKLQIIDLSHNHFTGLLPTQFFQNLKALKKVEYRNGSYWYNVNVTVKGLELEFPITVRKPIFTTIDLSMNGFHGEIPEVVGELSLLQALNLSHNNLIGPIPPSFGNLVAVESLDLSFNKLTGKIPSQLTNLTFLAVLKFQNNNLVGPIPHGKQFDTFDNDSYRGNWGLCGFPLSKQCSNDERLAKDEEGNGNGIAFIWKVAVMGYGCGMVLGISMAYIVFTTGKPQWLVRMIEKDLQNKVSSWFQKKRN</sequence>
<dbReference type="InterPro" id="IPR032675">
    <property type="entry name" value="LRR_dom_sf"/>
</dbReference>
<dbReference type="GO" id="GO:0099402">
    <property type="term" value="P:plant organ development"/>
    <property type="evidence" value="ECO:0007669"/>
    <property type="project" value="UniProtKB-ARBA"/>
</dbReference>
<dbReference type="FunFam" id="3.80.10.10:FF:000111">
    <property type="entry name" value="LRR receptor-like serine/threonine-protein kinase ERECTA"/>
    <property type="match status" value="1"/>
</dbReference>
<keyword evidence="3" id="KW-1003">Cell membrane</keyword>
<dbReference type="FunFam" id="3.80.10.10:FF:000095">
    <property type="entry name" value="LRR receptor-like serine/threonine-protein kinase GSO1"/>
    <property type="match status" value="2"/>
</dbReference>
<feature type="transmembrane region" description="Helical" evidence="12">
    <location>
        <begin position="111"/>
        <end position="130"/>
    </location>
</feature>
<keyword evidence="9 12" id="KW-0472">Membrane</keyword>
<evidence type="ECO:0000256" key="8">
    <source>
        <dbReference type="ARBA" id="ARBA00022989"/>
    </source>
</evidence>
<dbReference type="InterPro" id="IPR003591">
    <property type="entry name" value="Leu-rich_rpt_typical-subtyp"/>
</dbReference>
<dbReference type="Pfam" id="PF12799">
    <property type="entry name" value="LRR_4"/>
    <property type="match status" value="1"/>
</dbReference>
<dbReference type="Pfam" id="PF13855">
    <property type="entry name" value="LRR_8"/>
    <property type="match status" value="1"/>
</dbReference>
<dbReference type="PANTHER" id="PTHR48004:SF109">
    <property type="entry name" value="LRR RECEPTOR-LIKE SERINE_THREONINE-PROTEIN KINASE EFR"/>
    <property type="match status" value="1"/>
</dbReference>
<keyword evidence="7" id="KW-0677">Repeat</keyword>
<dbReference type="GO" id="GO:0009653">
    <property type="term" value="P:anatomical structure morphogenesis"/>
    <property type="evidence" value="ECO:0007669"/>
    <property type="project" value="UniProtKB-ARBA"/>
</dbReference>
<dbReference type="AlphaFoldDB" id="A0A5D2DM34"/>
<evidence type="ECO:0000256" key="4">
    <source>
        <dbReference type="ARBA" id="ARBA00022614"/>
    </source>
</evidence>
<evidence type="ECO:0000256" key="12">
    <source>
        <dbReference type="SAM" id="Phobius"/>
    </source>
</evidence>